<comment type="function">
    <text evidence="7">Degrades oligopeptides.</text>
</comment>
<comment type="caution">
    <text evidence="11">The sequence shown here is derived from an EMBL/GenBank/DDBJ whole genome shotgun (WGS) entry which is preliminary data.</text>
</comment>
<evidence type="ECO:0000256" key="4">
    <source>
        <dbReference type="ARBA" id="ARBA00022670"/>
    </source>
</evidence>
<evidence type="ECO:0000256" key="8">
    <source>
        <dbReference type="SAM" id="MobiDB-lite"/>
    </source>
</evidence>
<dbReference type="InterPro" id="IPR011042">
    <property type="entry name" value="6-blade_b-propeller_TolB-like"/>
</dbReference>
<evidence type="ECO:0000256" key="9">
    <source>
        <dbReference type="SAM" id="SignalP"/>
    </source>
</evidence>
<reference evidence="11 12" key="1">
    <citation type="journal article" date="2023" name="Antonie Van Leeuwenhoek">
        <title>Mesoterricola silvestris gen. nov., sp. nov., Mesoterricola sediminis sp. nov., Geothrix oryzae sp. nov., Geothrix edaphica sp. nov., Geothrix rubra sp. nov., and Geothrix limicola sp. nov., six novel members of Acidobacteriota isolated from soils.</title>
        <authorList>
            <person name="Itoh H."/>
            <person name="Sugisawa Y."/>
            <person name="Mise K."/>
            <person name="Xu Z."/>
            <person name="Kuniyasu M."/>
            <person name="Ushijima N."/>
            <person name="Kawano K."/>
            <person name="Kobayashi E."/>
            <person name="Shiratori Y."/>
            <person name="Masuda Y."/>
            <person name="Senoo K."/>
        </authorList>
    </citation>
    <scope>NUCLEOTIDE SEQUENCE [LARGE SCALE GENOMIC DNA]</scope>
    <source>
        <strain evidence="11 12">Red803</strain>
    </source>
</reference>
<keyword evidence="5 7" id="KW-0378">Hydrolase</keyword>
<dbReference type="Proteomes" id="UP001165089">
    <property type="component" value="Unassembled WGS sequence"/>
</dbReference>
<dbReference type="PIRSF" id="PIRSF036421">
    <property type="entry name" value="Tricorn_protease"/>
    <property type="match status" value="1"/>
</dbReference>
<dbReference type="Gene3D" id="2.120.10.60">
    <property type="entry name" value="Tricorn protease N-terminal domain"/>
    <property type="match status" value="1"/>
</dbReference>
<dbReference type="GO" id="GO:0006508">
    <property type="term" value="P:proteolysis"/>
    <property type="evidence" value="ECO:0007669"/>
    <property type="project" value="UniProtKB-KW"/>
</dbReference>
<evidence type="ECO:0000256" key="5">
    <source>
        <dbReference type="ARBA" id="ARBA00022801"/>
    </source>
</evidence>
<dbReference type="InterPro" id="IPR012393">
    <property type="entry name" value="Tricorn_protease"/>
</dbReference>
<feature type="signal peptide" evidence="9">
    <location>
        <begin position="1"/>
        <end position="19"/>
    </location>
</feature>
<evidence type="ECO:0000259" key="10">
    <source>
        <dbReference type="PROSITE" id="PS50106"/>
    </source>
</evidence>
<dbReference type="GO" id="GO:0008233">
    <property type="term" value="F:peptidase activity"/>
    <property type="evidence" value="ECO:0007669"/>
    <property type="project" value="UniProtKB-KW"/>
</dbReference>
<comment type="subcellular location">
    <subcellularLocation>
        <location evidence="1 7">Cytoplasm</location>
    </subcellularLocation>
</comment>
<keyword evidence="12" id="KW-1185">Reference proteome</keyword>
<feature type="chain" id="PRO_5046929136" description="Tricorn protease homolog" evidence="9">
    <location>
        <begin position="20"/>
        <end position="1091"/>
    </location>
</feature>
<dbReference type="Pfam" id="PF26549">
    <property type="entry name" value="Tricorn_N"/>
    <property type="match status" value="1"/>
</dbReference>
<dbReference type="InterPro" id="IPR029045">
    <property type="entry name" value="ClpP/crotonase-like_dom_sf"/>
</dbReference>
<evidence type="ECO:0000256" key="6">
    <source>
        <dbReference type="ARBA" id="ARBA00022825"/>
    </source>
</evidence>
<comment type="similarity">
    <text evidence="2 7">Belongs to the peptidase S41B family.</text>
</comment>
<name>A0ABQ5Q407_9BACT</name>
<keyword evidence="9" id="KW-0732">Signal</keyword>
<dbReference type="CDD" id="cd07562">
    <property type="entry name" value="Peptidase_S41_TRI"/>
    <property type="match status" value="1"/>
</dbReference>
<sequence>MRTLSLLFLALFLAVGAAAQDHPLWLRYPALSPDGKTIVFSYQGDLFRVPAEGGTATPLTVGGSYSFQPVWSHDGRWIAFASDRSGNFDVYVMPSQGGEATRLTFHAAPDLPFAFTPDDQEILFTSSRGHASASRQFPGRLFPETYLVSREGDRTRLLTDITLDAATYDPTGRRILYQDLKGYEDKYRKHHTSAVTRDIWSFEPATGTFTQLTTFKGEDRNPVFGSDPDGYFFLSERGGSFNVFRGSVAHPDQAAPLTHFTKHPVRFLTASRGNVLCFAYDGEIWTLAPGGEPRKVPIAVHVDGRASLEKSLPVNGAMTEMAVSPNGKELAFIVRGEIFVTSADGKVTRRITNTPGQERSVSFSPDGRTLLYAAERGGSWDIYTRRIVRPEEPYFYASTRLEEKALVATPAEEFQPLFSPDGTEVAYLEERTALKVLNLASGKTRTLLPAGRNYSYADGDQSFDWSPDGKWLVFAMNTGLGWLRDIGLVAADGSGPIHNLSQSGFEDENPRFSKDGSMVYWVSSRDGSRALSQQGVTEDFYGVFLTRAAWDRYQLSKEDFALVKEKEDQAKEKAKEADKEKEKGKEKGKENGKDQAAKVEPVVIEWDGLIDRKARLSVHSASLADGAVTKGLDKLFYLARFEKDFDLWSVDLRSREAKLVVKLDAKRAGLELSRDGKAVFVLADGKLIKVEAEAGKRENLPVATEMVLHPAEERAYIFDHAWRQVEKKFYVADLHGVDWTFYRDAYRRFLPYIQNNYDFQELLSEMLGELNASHTGGRYNPPQVNTDATPALGLILESAGGKGLKVGEVLRGGPLDKASSRVRAGHRLTAIDGTSLASLEDLGRLLNRRAGQLTLLSFADPATGATWDEAVKPITPQQEGELLYRRWVERNRAEVERLSKGRLGYVHVRAMNDPSMRTVMDEVLGRDVDKEAVVVDTRYNGGGNIHEQLSDFLSGKKYFDVIPRGQAYGHEPLLKWIKPSIVLMSEGNYSDAHLFPVAYKLKGLGRTVGMPVPGTGTFVWWEQQIDPTLVFGIPQGGWRMPDGRFCENTQLEPDLPVMNQPALLAGGRDQQLEAAVAELLREVDADTRSAK</sequence>
<keyword evidence="6 7" id="KW-0720">Serine protease</keyword>
<evidence type="ECO:0000256" key="1">
    <source>
        <dbReference type="ARBA" id="ARBA00004496"/>
    </source>
</evidence>
<keyword evidence="3 7" id="KW-0963">Cytoplasm</keyword>
<dbReference type="SUPFAM" id="SSF82171">
    <property type="entry name" value="DPP6 N-terminal domain-like"/>
    <property type="match status" value="1"/>
</dbReference>
<feature type="domain" description="PDZ" evidence="10">
    <location>
        <begin position="792"/>
        <end position="861"/>
    </location>
</feature>
<keyword evidence="4 7" id="KW-0645">Protease</keyword>
<dbReference type="InterPro" id="IPR036034">
    <property type="entry name" value="PDZ_sf"/>
</dbReference>
<dbReference type="SUPFAM" id="SSF50156">
    <property type="entry name" value="PDZ domain-like"/>
    <property type="match status" value="1"/>
</dbReference>
<evidence type="ECO:0000313" key="11">
    <source>
        <dbReference type="EMBL" id="GLH69417.1"/>
    </source>
</evidence>
<dbReference type="SUPFAM" id="SSF69304">
    <property type="entry name" value="Tricorn protease N-terminal domain"/>
    <property type="match status" value="1"/>
</dbReference>
<dbReference type="Pfam" id="PF26550">
    <property type="entry name" value="Tricorn_2nd"/>
    <property type="match status" value="1"/>
</dbReference>
<dbReference type="InterPro" id="IPR005151">
    <property type="entry name" value="Tail-specific_protease"/>
</dbReference>
<feature type="region of interest" description="Disordered" evidence="8">
    <location>
        <begin position="571"/>
        <end position="595"/>
    </location>
</feature>
<protein>
    <recommendedName>
        <fullName evidence="7">Tricorn protease homolog</fullName>
        <ecNumber evidence="7">3.4.21.-</ecNumber>
    </recommendedName>
</protein>
<dbReference type="Gene3D" id="2.120.10.30">
    <property type="entry name" value="TolB, C-terminal domain"/>
    <property type="match status" value="2"/>
</dbReference>
<evidence type="ECO:0000256" key="7">
    <source>
        <dbReference type="PIRNR" id="PIRNR036421"/>
    </source>
</evidence>
<dbReference type="PANTHER" id="PTHR43253">
    <property type="entry name" value="TRICORN PROTEASE HOMOLOG 2-RELATED"/>
    <property type="match status" value="1"/>
</dbReference>
<dbReference type="Pfam" id="PF14684">
    <property type="entry name" value="Tricorn_C1"/>
    <property type="match status" value="1"/>
</dbReference>
<dbReference type="Gene3D" id="3.30.750.44">
    <property type="match status" value="1"/>
</dbReference>
<dbReference type="SUPFAM" id="SSF52096">
    <property type="entry name" value="ClpP/crotonase"/>
    <property type="match status" value="1"/>
</dbReference>
<dbReference type="PANTHER" id="PTHR43253:SF1">
    <property type="entry name" value="TRICORN PROTEASE HOMOLOG 2-RELATED"/>
    <property type="match status" value="1"/>
</dbReference>
<accession>A0ABQ5Q407</accession>
<gene>
    <name evidence="11" type="ORF">GETHPA_09500</name>
</gene>
<evidence type="ECO:0000256" key="2">
    <source>
        <dbReference type="ARBA" id="ARBA00008524"/>
    </source>
</evidence>
<dbReference type="InterPro" id="IPR028204">
    <property type="entry name" value="Tricorn_C1"/>
</dbReference>
<dbReference type="PROSITE" id="PS50106">
    <property type="entry name" value="PDZ"/>
    <property type="match status" value="1"/>
</dbReference>
<proteinExistence type="inferred from homology"/>
<organism evidence="11 12">
    <name type="scientific">Geothrix rubra</name>
    <dbReference type="NCBI Taxonomy" id="2927977"/>
    <lineage>
        <taxon>Bacteria</taxon>
        <taxon>Pseudomonadati</taxon>
        <taxon>Acidobacteriota</taxon>
        <taxon>Holophagae</taxon>
        <taxon>Holophagales</taxon>
        <taxon>Holophagaceae</taxon>
        <taxon>Geothrix</taxon>
    </lineage>
</organism>
<dbReference type="EMBL" id="BSDD01000002">
    <property type="protein sequence ID" value="GLH69417.1"/>
    <property type="molecule type" value="Genomic_DNA"/>
</dbReference>
<dbReference type="InterPro" id="IPR001478">
    <property type="entry name" value="PDZ"/>
</dbReference>
<evidence type="ECO:0000313" key="12">
    <source>
        <dbReference type="Proteomes" id="UP001165089"/>
    </source>
</evidence>
<dbReference type="RefSeq" id="WP_285723437.1">
    <property type="nucleotide sequence ID" value="NZ_BSDD01000002.1"/>
</dbReference>
<dbReference type="Pfam" id="PF03572">
    <property type="entry name" value="Peptidase_S41"/>
    <property type="match status" value="1"/>
</dbReference>
<dbReference type="Gene3D" id="2.30.42.10">
    <property type="match status" value="1"/>
</dbReference>
<dbReference type="EC" id="3.4.21.-" evidence="7"/>
<dbReference type="Gene3D" id="3.90.226.10">
    <property type="entry name" value="2-enoyl-CoA Hydratase, Chain A, domain 1"/>
    <property type="match status" value="1"/>
</dbReference>
<evidence type="ECO:0000256" key="3">
    <source>
        <dbReference type="ARBA" id="ARBA00022490"/>
    </source>
</evidence>